<feature type="transmembrane region" description="Helical" evidence="8">
    <location>
        <begin position="153"/>
        <end position="183"/>
    </location>
</feature>
<dbReference type="InterPro" id="IPR050297">
    <property type="entry name" value="LipidA_mod_glycosyltrf_83"/>
</dbReference>
<sequence>MAQVNLNRESGLLVFFLVLKIVLSFLLVNDVYELHRDEFLHLDQANHLAAGYVSVPPFTAFVSLLIKWLGNSEFWVRFFPALFGAATIFFSWKMVHLLGGNLYAKLLVAVSCLCSAYLRLNTLYQPNSFDVLAWTAVFYYLLVYFQTGKATPLYWLALWAGCGILNKYNILFLFLGLLPALVLTAKRKIFADRHFYFALLLMLVIVSPNLIWQVVHHFPVLIHMKELHDTQLVHVNRADFFIHQLLFFICCMFVIIAAFIRLSIERQHLWVLITYVATMLLFSFFNAKDYYALGLYPVLLAFGSVYLSQVAKRLWLRVTLVVLVIGSFSFLLPLIMPVYSPEQIMARQEQFRRVGLLKWNDGKDHALPQDYADMTGWRELATIVDSAYRLVPDKKHLLILCDNYGEAGAVNYYSAFGNIGAASFSADYANWLNLDVPIKTKIRVREKGSDADAAEDALSYGSMEKIGSVTNPHSLEYGTTVYLLREPKIDVNADLRQYIKKF</sequence>
<dbReference type="PANTHER" id="PTHR33908:SF11">
    <property type="entry name" value="MEMBRANE PROTEIN"/>
    <property type="match status" value="1"/>
</dbReference>
<feature type="transmembrane region" description="Helical" evidence="8">
    <location>
        <begin position="269"/>
        <end position="285"/>
    </location>
</feature>
<dbReference type="PANTHER" id="PTHR33908">
    <property type="entry name" value="MANNOSYLTRANSFERASE YKCB-RELATED"/>
    <property type="match status" value="1"/>
</dbReference>
<protein>
    <submittedName>
        <fullName evidence="10">Glycosyltransferase family 39 protein</fullName>
    </submittedName>
</protein>
<feature type="transmembrane region" description="Helical" evidence="8">
    <location>
        <begin position="241"/>
        <end position="262"/>
    </location>
</feature>
<evidence type="ECO:0000313" key="11">
    <source>
        <dbReference type="Proteomes" id="UP001162741"/>
    </source>
</evidence>
<feature type="domain" description="Glycosyltransferase RgtA/B/C/D-like" evidence="9">
    <location>
        <begin position="55"/>
        <end position="212"/>
    </location>
</feature>
<evidence type="ECO:0000256" key="6">
    <source>
        <dbReference type="ARBA" id="ARBA00022989"/>
    </source>
</evidence>
<feature type="transmembrane region" description="Helical" evidence="8">
    <location>
        <begin position="314"/>
        <end position="339"/>
    </location>
</feature>
<dbReference type="EMBL" id="CP107006">
    <property type="protein sequence ID" value="UYQ91779.1"/>
    <property type="molecule type" value="Genomic_DNA"/>
</dbReference>
<evidence type="ECO:0000256" key="5">
    <source>
        <dbReference type="ARBA" id="ARBA00022692"/>
    </source>
</evidence>
<reference evidence="10" key="1">
    <citation type="submission" date="2022-10" db="EMBL/GenBank/DDBJ databases">
        <title>Chitinophaga sp. nov., isolated from soil.</title>
        <authorList>
            <person name="Jeon C.O."/>
        </authorList>
    </citation>
    <scope>NUCLEOTIDE SEQUENCE</scope>
    <source>
        <strain evidence="10">R8</strain>
    </source>
</reference>
<proteinExistence type="predicted"/>
<feature type="transmembrane region" description="Helical" evidence="8">
    <location>
        <begin position="131"/>
        <end position="147"/>
    </location>
</feature>
<comment type="subcellular location">
    <subcellularLocation>
        <location evidence="1">Cell membrane</location>
        <topology evidence="1">Multi-pass membrane protein</topology>
    </subcellularLocation>
</comment>
<keyword evidence="4" id="KW-0808">Transferase</keyword>
<evidence type="ECO:0000256" key="2">
    <source>
        <dbReference type="ARBA" id="ARBA00022475"/>
    </source>
</evidence>
<keyword evidence="6 8" id="KW-1133">Transmembrane helix</keyword>
<organism evidence="10 11">
    <name type="scientific">Chitinophaga horti</name>
    <dbReference type="NCBI Taxonomy" id="2920382"/>
    <lineage>
        <taxon>Bacteria</taxon>
        <taxon>Pseudomonadati</taxon>
        <taxon>Bacteroidota</taxon>
        <taxon>Chitinophagia</taxon>
        <taxon>Chitinophagales</taxon>
        <taxon>Chitinophagaceae</taxon>
        <taxon>Chitinophaga</taxon>
    </lineage>
</organism>
<feature type="transmembrane region" description="Helical" evidence="8">
    <location>
        <begin position="12"/>
        <end position="28"/>
    </location>
</feature>
<evidence type="ECO:0000256" key="4">
    <source>
        <dbReference type="ARBA" id="ARBA00022679"/>
    </source>
</evidence>
<evidence type="ECO:0000256" key="7">
    <source>
        <dbReference type="ARBA" id="ARBA00023136"/>
    </source>
</evidence>
<keyword evidence="5 8" id="KW-0812">Transmembrane</keyword>
<feature type="transmembrane region" description="Helical" evidence="8">
    <location>
        <begin position="78"/>
        <end position="96"/>
    </location>
</feature>
<keyword evidence="11" id="KW-1185">Reference proteome</keyword>
<feature type="transmembrane region" description="Helical" evidence="8">
    <location>
        <begin position="195"/>
        <end position="215"/>
    </location>
</feature>
<evidence type="ECO:0000256" key="8">
    <source>
        <dbReference type="SAM" id="Phobius"/>
    </source>
</evidence>
<gene>
    <name evidence="10" type="ORF">MKQ68_16960</name>
</gene>
<evidence type="ECO:0000256" key="3">
    <source>
        <dbReference type="ARBA" id="ARBA00022676"/>
    </source>
</evidence>
<evidence type="ECO:0000259" key="9">
    <source>
        <dbReference type="Pfam" id="PF13231"/>
    </source>
</evidence>
<feature type="transmembrane region" description="Helical" evidence="8">
    <location>
        <begin position="102"/>
        <end position="119"/>
    </location>
</feature>
<dbReference type="InterPro" id="IPR038731">
    <property type="entry name" value="RgtA/B/C-like"/>
</dbReference>
<dbReference type="Pfam" id="PF13231">
    <property type="entry name" value="PMT_2"/>
    <property type="match status" value="1"/>
</dbReference>
<feature type="transmembrane region" description="Helical" evidence="8">
    <location>
        <begin position="48"/>
        <end position="66"/>
    </location>
</feature>
<evidence type="ECO:0000313" key="10">
    <source>
        <dbReference type="EMBL" id="UYQ91779.1"/>
    </source>
</evidence>
<keyword evidence="7 8" id="KW-0472">Membrane</keyword>
<name>A0ABY6J0L6_9BACT</name>
<keyword evidence="2" id="KW-1003">Cell membrane</keyword>
<keyword evidence="3" id="KW-0328">Glycosyltransferase</keyword>
<feature type="transmembrane region" description="Helical" evidence="8">
    <location>
        <begin position="291"/>
        <end position="307"/>
    </location>
</feature>
<dbReference type="Proteomes" id="UP001162741">
    <property type="component" value="Chromosome"/>
</dbReference>
<evidence type="ECO:0000256" key="1">
    <source>
        <dbReference type="ARBA" id="ARBA00004651"/>
    </source>
</evidence>
<dbReference type="RefSeq" id="WP_264280151.1">
    <property type="nucleotide sequence ID" value="NZ_CP107006.1"/>
</dbReference>
<accession>A0ABY6J0L6</accession>